<organism evidence="1">
    <name type="scientific">White spot syndrome virus</name>
    <dbReference type="NCBI Taxonomy" id="342409"/>
    <lineage>
        <taxon>Viruses</taxon>
        <taxon>Viruses incertae sedis</taxon>
        <taxon>Naldaviricetes</taxon>
        <taxon>Nimaviridae</taxon>
        <taxon>Whispovirus</taxon>
    </lineage>
</organism>
<sequence>MKMGFTTISPLYFLRWHTSATGTHVYFRPLFRIFPSIAINFSMTSSALKPRPIKKSVLTTKRSFSPKGI</sequence>
<proteinExistence type="predicted"/>
<name>A0A2D3I6K5_9VIRU</name>
<dbReference type="EMBL" id="MF768985">
    <property type="protein sequence ID" value="ATU84015.1"/>
    <property type="molecule type" value="Genomic_DNA"/>
</dbReference>
<evidence type="ECO:0000313" key="1">
    <source>
        <dbReference type="EMBL" id="ATU84015.1"/>
    </source>
</evidence>
<accession>A0A2D3I6K5</accession>
<reference evidence="1" key="1">
    <citation type="journal article" date="2018" name="Aquaculture">
        <title>Complete genome sequence of a white spot syndrome virus associated with a disease incursion in Australia.</title>
        <authorList>
            <person name="Oakey J."/>
            <person name="Smith C.S."/>
        </authorList>
    </citation>
    <scope>NUCLEOTIDE SEQUENCE [LARGE SCALE GENOMIC DNA]</scope>
    <source>
        <strain evidence="1">WSSV-AU</strain>
    </source>
</reference>
<dbReference type="Proteomes" id="UP000267516">
    <property type="component" value="Segment"/>
</dbReference>
<protein>
    <submittedName>
        <fullName evidence="1">ORF280</fullName>
    </submittedName>
</protein>